<accession>A0ABV5ZV60</accession>
<feature type="chain" id="PRO_5047302296" description="Lactococcin 972 family bacteriocin" evidence="1">
    <location>
        <begin position="28"/>
        <end position="103"/>
    </location>
</feature>
<reference evidence="2 3" key="1">
    <citation type="submission" date="2024-09" db="EMBL/GenBank/DDBJ databases">
        <authorList>
            <person name="Sun Q."/>
            <person name="Mori K."/>
        </authorList>
    </citation>
    <scope>NUCLEOTIDE SEQUENCE [LARGE SCALE GENOMIC DNA]</scope>
    <source>
        <strain evidence="2 3">TBRC 7907</strain>
    </source>
</reference>
<dbReference type="Proteomes" id="UP001589693">
    <property type="component" value="Unassembled WGS sequence"/>
</dbReference>
<organism evidence="2 3">
    <name type="scientific">Allokutzneria oryzae</name>
    <dbReference type="NCBI Taxonomy" id="1378989"/>
    <lineage>
        <taxon>Bacteria</taxon>
        <taxon>Bacillati</taxon>
        <taxon>Actinomycetota</taxon>
        <taxon>Actinomycetes</taxon>
        <taxon>Pseudonocardiales</taxon>
        <taxon>Pseudonocardiaceae</taxon>
        <taxon>Allokutzneria</taxon>
    </lineage>
</organism>
<proteinExistence type="predicted"/>
<evidence type="ECO:0008006" key="4">
    <source>
        <dbReference type="Google" id="ProtNLM"/>
    </source>
</evidence>
<evidence type="ECO:0000313" key="2">
    <source>
        <dbReference type="EMBL" id="MFB9904776.1"/>
    </source>
</evidence>
<keyword evidence="1" id="KW-0732">Signal</keyword>
<name>A0ABV5ZV60_9PSEU</name>
<sequence length="103" mass="10627">MNTTMRKAAVVASLFAAAMVVGPAAQASATTGDVTASETQTFHATATGSDKKRSINKARESAYGHAAAAGYVPATQCVVTHSSSSQISVGFWWADVFISCTRP</sequence>
<evidence type="ECO:0000313" key="3">
    <source>
        <dbReference type="Proteomes" id="UP001589693"/>
    </source>
</evidence>
<dbReference type="RefSeq" id="WP_377851982.1">
    <property type="nucleotide sequence ID" value="NZ_JBHLZU010000010.1"/>
</dbReference>
<gene>
    <name evidence="2" type="ORF">ACFFQA_12615</name>
</gene>
<comment type="caution">
    <text evidence="2">The sequence shown here is derived from an EMBL/GenBank/DDBJ whole genome shotgun (WGS) entry which is preliminary data.</text>
</comment>
<protein>
    <recommendedName>
        <fullName evidence="4">Lactococcin 972 family bacteriocin</fullName>
    </recommendedName>
</protein>
<feature type="signal peptide" evidence="1">
    <location>
        <begin position="1"/>
        <end position="27"/>
    </location>
</feature>
<keyword evidence="3" id="KW-1185">Reference proteome</keyword>
<dbReference type="EMBL" id="JBHLZU010000010">
    <property type="protein sequence ID" value="MFB9904776.1"/>
    <property type="molecule type" value="Genomic_DNA"/>
</dbReference>
<evidence type="ECO:0000256" key="1">
    <source>
        <dbReference type="SAM" id="SignalP"/>
    </source>
</evidence>